<evidence type="ECO:0000313" key="1">
    <source>
        <dbReference type="EMBL" id="QHT92391.1"/>
    </source>
</evidence>
<proteinExistence type="predicted"/>
<sequence>MDISIIQKQYEQPTEYPSSIALQNHIYGCFILMEDIAQGTITYDGTLIKTLSKDGAQYVFPIDQAFTQIGIRYGFLFDTKLILEDCLNEYKTMWLSIFKILSVSKKIEEVDAIEDSVIAWIQKTIVAEDAYFIHALETGILPQLWIGKVVGLLLPALSQALSEKPVVKQPVIESVVEPPVVPSAKSRQFARTRRNHATQPSLKKNFAHTRRSGNAHSAHSAHYTNTANTIIHIQ</sequence>
<protein>
    <submittedName>
        <fullName evidence="1">Uncharacterized protein</fullName>
    </submittedName>
</protein>
<organism evidence="1">
    <name type="scientific">viral metagenome</name>
    <dbReference type="NCBI Taxonomy" id="1070528"/>
    <lineage>
        <taxon>unclassified sequences</taxon>
        <taxon>metagenomes</taxon>
        <taxon>organismal metagenomes</taxon>
    </lineage>
</organism>
<dbReference type="EMBL" id="MN740183">
    <property type="protein sequence ID" value="QHT92391.1"/>
    <property type="molecule type" value="Genomic_DNA"/>
</dbReference>
<dbReference type="AlphaFoldDB" id="A0A6C0IGN3"/>
<reference evidence="1" key="1">
    <citation type="journal article" date="2020" name="Nature">
        <title>Giant virus diversity and host interactions through global metagenomics.</title>
        <authorList>
            <person name="Schulz F."/>
            <person name="Roux S."/>
            <person name="Paez-Espino D."/>
            <person name="Jungbluth S."/>
            <person name="Walsh D.A."/>
            <person name="Denef V.J."/>
            <person name="McMahon K.D."/>
            <person name="Konstantinidis K.T."/>
            <person name="Eloe-Fadrosh E.A."/>
            <person name="Kyrpides N.C."/>
            <person name="Woyke T."/>
        </authorList>
    </citation>
    <scope>NUCLEOTIDE SEQUENCE</scope>
    <source>
        <strain evidence="1">GVMAG-M-3300023184-88</strain>
    </source>
</reference>
<accession>A0A6C0IGN3</accession>
<name>A0A6C0IGN3_9ZZZZ</name>